<dbReference type="AlphaFoldDB" id="A0A4U1BY78"/>
<keyword evidence="3" id="KW-0547">Nucleotide-binding</keyword>
<dbReference type="EMBL" id="SWCJ01000001">
    <property type="protein sequence ID" value="TKB58705.1"/>
    <property type="molecule type" value="Genomic_DNA"/>
</dbReference>
<protein>
    <submittedName>
        <fullName evidence="3">DEAD/DEAH box helicase</fullName>
    </submittedName>
</protein>
<dbReference type="Gene3D" id="3.40.50.300">
    <property type="entry name" value="P-loop containing nucleotide triphosphate hydrolases"/>
    <property type="match status" value="2"/>
</dbReference>
<keyword evidence="3" id="KW-0067">ATP-binding</keyword>
<dbReference type="OrthoDB" id="9802848at2"/>
<keyword evidence="3" id="KW-0347">Helicase</keyword>
<evidence type="ECO:0000313" key="3">
    <source>
        <dbReference type="EMBL" id="TKB58705.1"/>
    </source>
</evidence>
<keyword evidence="4" id="KW-1185">Reference proteome</keyword>
<sequence>MQLRPYQKDAVSAVIKHFRHHQSPALLVLPTGAGKSVIIAELARIARGRVLVLTHVQELVEQNHAKFVAMGQQADIYSAGLGLKQASAKVVFASIQSLAASTDAKHQAFSMVVVDECHRINLDGDSQYKQVFDALTTANPKVKTLGLTATPYRLDKGWIYQKHANGTLRSAEPKPFEHCIFELPIGQLIKQKFLTPANIVDGAVASLLLPAEGEESESFTIAQGRATTLICEHLVRLSPDFNGILIFAASVAHGNEILSRLPSEEAALITGETKSRDREAIINDFKAKKLKFLVNVSVLTTGFDAPHIDLIAILRRTDSVALYQQMVGRGLRLADGKEECLVLDYAGNGYSLFAPEVGEPKPKSDSQVVDVPCPKCGHTNHFWGKMDENGCLLEHFGRRCQGLVDQFDDLDSEEVSPPSTQQQQCDFRFRFKECPDCLAENDIAARNCHQCNKPLVDPDKRLKEVLKLKDYMVLRCSGLSLSLSQLKSGQEAINVTWHDEDGAELSQRYGFATPGQKGAFYHNFVRMHLKAPGQPLRLKDANDVVNNANLFRHPDFVVGRKEKWGWKVIDCLFDYQGRYRKADSAY</sequence>
<dbReference type="InterPro" id="IPR014001">
    <property type="entry name" value="Helicase_ATP-bd"/>
</dbReference>
<dbReference type="GO" id="GO:0016787">
    <property type="term" value="F:hydrolase activity"/>
    <property type="evidence" value="ECO:0007669"/>
    <property type="project" value="InterPro"/>
</dbReference>
<dbReference type="Proteomes" id="UP000305675">
    <property type="component" value="Unassembled WGS sequence"/>
</dbReference>
<dbReference type="GO" id="GO:0006412">
    <property type="term" value="P:translation"/>
    <property type="evidence" value="ECO:0007669"/>
    <property type="project" value="InterPro"/>
</dbReference>
<dbReference type="SUPFAM" id="SSF52540">
    <property type="entry name" value="P-loop containing nucleoside triphosphate hydrolases"/>
    <property type="match status" value="1"/>
</dbReference>
<evidence type="ECO:0000259" key="1">
    <source>
        <dbReference type="PROSITE" id="PS51192"/>
    </source>
</evidence>
<name>A0A4U1BY78_9GAMM</name>
<dbReference type="GO" id="GO:0005524">
    <property type="term" value="F:ATP binding"/>
    <property type="evidence" value="ECO:0007669"/>
    <property type="project" value="InterPro"/>
</dbReference>
<dbReference type="InterPro" id="IPR001650">
    <property type="entry name" value="Helicase_C-like"/>
</dbReference>
<dbReference type="InterPro" id="IPR011332">
    <property type="entry name" value="Ribosomal_zn-bd"/>
</dbReference>
<accession>A0A4U1BY78</accession>
<evidence type="ECO:0000259" key="2">
    <source>
        <dbReference type="PROSITE" id="PS51194"/>
    </source>
</evidence>
<feature type="domain" description="Helicase ATP-binding" evidence="1">
    <location>
        <begin position="16"/>
        <end position="169"/>
    </location>
</feature>
<dbReference type="InterPro" id="IPR050742">
    <property type="entry name" value="Helicase_Restrict-Modif_Enz"/>
</dbReference>
<dbReference type="InterPro" id="IPR006935">
    <property type="entry name" value="Helicase/UvrB_N"/>
</dbReference>
<dbReference type="SMART" id="SM00487">
    <property type="entry name" value="DEXDc"/>
    <property type="match status" value="1"/>
</dbReference>
<dbReference type="InterPro" id="IPR027417">
    <property type="entry name" value="P-loop_NTPase"/>
</dbReference>
<reference evidence="3 4" key="1">
    <citation type="submission" date="2019-04" db="EMBL/GenBank/DDBJ databases">
        <authorList>
            <person name="Hwang J.C."/>
        </authorList>
    </citation>
    <scope>NUCLEOTIDE SEQUENCE [LARGE SCALE GENOMIC DNA]</scope>
    <source>
        <strain evidence="3 4">IMCC35002</strain>
    </source>
</reference>
<gene>
    <name evidence="3" type="ORF">FCL42_02870</name>
</gene>
<comment type="caution">
    <text evidence="3">The sequence shown here is derived from an EMBL/GenBank/DDBJ whole genome shotgun (WGS) entry which is preliminary data.</text>
</comment>
<dbReference type="SMART" id="SM00490">
    <property type="entry name" value="HELICc"/>
    <property type="match status" value="1"/>
</dbReference>
<dbReference type="GO" id="GO:0004386">
    <property type="term" value="F:helicase activity"/>
    <property type="evidence" value="ECO:0007669"/>
    <property type="project" value="UniProtKB-KW"/>
</dbReference>
<feature type="domain" description="Helicase C-terminal" evidence="2">
    <location>
        <begin position="229"/>
        <end position="372"/>
    </location>
</feature>
<dbReference type="SUPFAM" id="SSF57829">
    <property type="entry name" value="Zn-binding ribosomal proteins"/>
    <property type="match status" value="1"/>
</dbReference>
<proteinExistence type="predicted"/>
<dbReference type="FunFam" id="3.40.50.300:FF:000794">
    <property type="entry name" value="ATP-dependent RNA helicase"/>
    <property type="match status" value="1"/>
</dbReference>
<dbReference type="PROSITE" id="PS51192">
    <property type="entry name" value="HELICASE_ATP_BIND_1"/>
    <property type="match status" value="1"/>
</dbReference>
<dbReference type="GO" id="GO:0003677">
    <property type="term" value="F:DNA binding"/>
    <property type="evidence" value="ECO:0007669"/>
    <property type="project" value="InterPro"/>
</dbReference>
<dbReference type="RefSeq" id="WP_136861853.1">
    <property type="nucleotide sequence ID" value="NZ_SWCJ01000001.1"/>
</dbReference>
<organism evidence="3 4">
    <name type="scientific">Ferrimonas aestuarii</name>
    <dbReference type="NCBI Taxonomy" id="2569539"/>
    <lineage>
        <taxon>Bacteria</taxon>
        <taxon>Pseudomonadati</taxon>
        <taxon>Pseudomonadota</taxon>
        <taxon>Gammaproteobacteria</taxon>
        <taxon>Alteromonadales</taxon>
        <taxon>Ferrimonadaceae</taxon>
        <taxon>Ferrimonas</taxon>
    </lineage>
</organism>
<dbReference type="Pfam" id="PF00271">
    <property type="entry name" value="Helicase_C"/>
    <property type="match status" value="1"/>
</dbReference>
<dbReference type="Pfam" id="PF04851">
    <property type="entry name" value="ResIII"/>
    <property type="match status" value="1"/>
</dbReference>
<dbReference type="PANTHER" id="PTHR47396:SF1">
    <property type="entry name" value="ATP-DEPENDENT HELICASE IRC3-RELATED"/>
    <property type="match status" value="1"/>
</dbReference>
<dbReference type="PROSITE" id="PS51194">
    <property type="entry name" value="HELICASE_CTER"/>
    <property type="match status" value="1"/>
</dbReference>
<dbReference type="PANTHER" id="PTHR47396">
    <property type="entry name" value="TYPE I RESTRICTION ENZYME ECOKI R PROTEIN"/>
    <property type="match status" value="1"/>
</dbReference>
<evidence type="ECO:0000313" key="4">
    <source>
        <dbReference type="Proteomes" id="UP000305675"/>
    </source>
</evidence>
<dbReference type="GO" id="GO:0005829">
    <property type="term" value="C:cytosol"/>
    <property type="evidence" value="ECO:0007669"/>
    <property type="project" value="TreeGrafter"/>
</dbReference>
<keyword evidence="3" id="KW-0378">Hydrolase</keyword>